<protein>
    <submittedName>
        <fullName evidence="1">Bgt-20567</fullName>
    </submittedName>
</protein>
<evidence type="ECO:0000313" key="1">
    <source>
        <dbReference type="EMBL" id="VDB89317.1"/>
    </source>
</evidence>
<dbReference type="AlphaFoldDB" id="A0A9X9MIT5"/>
<sequence>MSSSTVQKARFDAPKRKILLRLGQYAPKLLTPLQFIDFPFHSVPIMPHPNISCYYPNVIFLFEASSSYPTRATPFFFSSIPPLQFLLNPSTNIAIFETLKTTQLCDLTL</sequence>
<dbReference type="Proteomes" id="UP000324639">
    <property type="component" value="Chromosome Bgt_-07"/>
</dbReference>
<evidence type="ECO:0000313" key="2">
    <source>
        <dbReference type="Proteomes" id="UP000324639"/>
    </source>
</evidence>
<reference evidence="1 2" key="1">
    <citation type="submission" date="2018-08" db="EMBL/GenBank/DDBJ databases">
        <authorList>
            <person name="Muller C M."/>
        </authorList>
    </citation>
    <scope>NUCLEOTIDE SEQUENCE [LARGE SCALE GENOMIC DNA]</scope>
</reference>
<keyword evidence="2" id="KW-1185">Reference proteome</keyword>
<name>A0A9X9MIT5_BLUGR</name>
<gene>
    <name evidence="1" type="ORF">BGT96224V316_LOCUS5015</name>
</gene>
<dbReference type="EMBL" id="LR026990">
    <property type="protein sequence ID" value="VDB89317.1"/>
    <property type="molecule type" value="Genomic_DNA"/>
</dbReference>
<accession>A0A9X9MIT5</accession>
<proteinExistence type="predicted"/>
<organism evidence="1 2">
    <name type="scientific">Blumeria graminis f. sp. tritici</name>
    <dbReference type="NCBI Taxonomy" id="62690"/>
    <lineage>
        <taxon>Eukaryota</taxon>
        <taxon>Fungi</taxon>
        <taxon>Dikarya</taxon>
        <taxon>Ascomycota</taxon>
        <taxon>Pezizomycotina</taxon>
        <taxon>Leotiomycetes</taxon>
        <taxon>Erysiphales</taxon>
        <taxon>Erysiphaceae</taxon>
        <taxon>Blumeria</taxon>
    </lineage>
</organism>